<dbReference type="Pfam" id="PF00293">
    <property type="entry name" value="NUDIX"/>
    <property type="match status" value="1"/>
</dbReference>
<keyword evidence="3" id="KW-1185">Reference proteome</keyword>
<accession>A0ABV0F2E8</accession>
<proteinExistence type="predicted"/>
<dbReference type="PANTHER" id="PTHR10885">
    <property type="entry name" value="ISOPENTENYL-DIPHOSPHATE DELTA-ISOMERASE"/>
    <property type="match status" value="1"/>
</dbReference>
<name>A0ABV0F2E8_9ENTE</name>
<reference evidence="2" key="1">
    <citation type="submission" date="2016-06" db="EMBL/GenBank/DDBJ databases">
        <authorList>
            <person name="Van Tyne D."/>
        </authorList>
    </citation>
    <scope>NUCLEOTIDE SEQUENCE</scope>
    <source>
        <strain evidence="2">JM9A</strain>
    </source>
</reference>
<dbReference type="PANTHER" id="PTHR10885:SF0">
    <property type="entry name" value="ISOPENTENYL-DIPHOSPHATE DELTA-ISOMERASE"/>
    <property type="match status" value="1"/>
</dbReference>
<comment type="caution">
    <text evidence="2">The sequence shown here is derived from an EMBL/GenBank/DDBJ whole genome shotgun (WGS) entry which is preliminary data.</text>
</comment>
<dbReference type="InterPro" id="IPR000086">
    <property type="entry name" value="NUDIX_hydrolase_dom"/>
</dbReference>
<reference evidence="2" key="2">
    <citation type="submission" date="2024-02" db="EMBL/GenBank/DDBJ databases">
        <title>The Genome Sequence of Enterococcus diestrammenae JM9A.</title>
        <authorList>
            <person name="Earl A."/>
            <person name="Manson A."/>
            <person name="Gilmore M."/>
            <person name="Sanders J."/>
            <person name="Shea T."/>
            <person name="Howe W."/>
            <person name="Livny J."/>
            <person name="Cuomo C."/>
            <person name="Neafsey D."/>
            <person name="Birren B."/>
        </authorList>
    </citation>
    <scope>NUCLEOTIDE SEQUENCE</scope>
    <source>
        <strain evidence="2">JM9A</strain>
    </source>
</reference>
<evidence type="ECO:0000313" key="2">
    <source>
        <dbReference type="EMBL" id="MEO1782214.1"/>
    </source>
</evidence>
<sequence length="177" mass="20194">METWDLYDDQRQLTGRLWNRDSTTPWPMEHFHLVAKIALFSGNGSLLIQQRTSTKSGWPNYWDLSAGGSVLAGETSWQGAERECYEELGLLLPQTPRQPQLTITSGQAYNDFYILQADFNQLSELTLQKTEVQQIRWATFEEVKQLVAVGCFIPYPAPLLSMLFEIGQNSNALWVFG</sequence>
<feature type="domain" description="Nudix hydrolase" evidence="1">
    <location>
        <begin position="30"/>
        <end position="160"/>
    </location>
</feature>
<dbReference type="EMBL" id="MAEI02000001">
    <property type="protein sequence ID" value="MEO1782214.1"/>
    <property type="molecule type" value="Genomic_DNA"/>
</dbReference>
<dbReference type="Proteomes" id="UP001429357">
    <property type="component" value="Unassembled WGS sequence"/>
</dbReference>
<dbReference type="CDD" id="cd04693">
    <property type="entry name" value="NUDIX_Hydrolase"/>
    <property type="match status" value="1"/>
</dbReference>
<dbReference type="PROSITE" id="PS51462">
    <property type="entry name" value="NUDIX"/>
    <property type="match status" value="1"/>
</dbReference>
<protein>
    <recommendedName>
        <fullName evidence="1">Nudix hydrolase domain-containing protein</fullName>
    </recommendedName>
</protein>
<dbReference type="InterPro" id="IPR015797">
    <property type="entry name" value="NUDIX_hydrolase-like_dom_sf"/>
</dbReference>
<gene>
    <name evidence="2" type="ORF">BAU18_001807</name>
</gene>
<dbReference type="SUPFAM" id="SSF55811">
    <property type="entry name" value="Nudix"/>
    <property type="match status" value="1"/>
</dbReference>
<organism evidence="2 3">
    <name type="scientific">Enterococcus diestrammenae</name>
    <dbReference type="NCBI Taxonomy" id="1155073"/>
    <lineage>
        <taxon>Bacteria</taxon>
        <taxon>Bacillati</taxon>
        <taxon>Bacillota</taxon>
        <taxon>Bacilli</taxon>
        <taxon>Lactobacillales</taxon>
        <taxon>Enterococcaceae</taxon>
        <taxon>Enterococcus</taxon>
    </lineage>
</organism>
<evidence type="ECO:0000313" key="3">
    <source>
        <dbReference type="Proteomes" id="UP001429357"/>
    </source>
</evidence>
<dbReference type="Gene3D" id="3.90.79.10">
    <property type="entry name" value="Nucleoside Triphosphate Pyrophosphohydrolase"/>
    <property type="match status" value="1"/>
</dbReference>
<dbReference type="RefSeq" id="WP_161868731.1">
    <property type="nucleotide sequence ID" value="NZ_MAEI02000001.1"/>
</dbReference>
<evidence type="ECO:0000259" key="1">
    <source>
        <dbReference type="PROSITE" id="PS51462"/>
    </source>
</evidence>